<dbReference type="RefSeq" id="WP_015906286.1">
    <property type="nucleotide sequence ID" value="NC_012108.1"/>
</dbReference>
<name>C0QF71_DESAH</name>
<evidence type="ECO:0000313" key="2">
    <source>
        <dbReference type="EMBL" id="ACN17572.1"/>
    </source>
</evidence>
<keyword evidence="3" id="KW-1185">Reference proteome</keyword>
<dbReference type="EMBL" id="CP001087">
    <property type="protein sequence ID" value="ACN17572.1"/>
    <property type="molecule type" value="Genomic_DNA"/>
</dbReference>
<organism evidence="2 3">
    <name type="scientific">Desulforapulum autotrophicum (strain ATCC 43914 / DSM 3382 / VKM B-1955 / HRM2)</name>
    <name type="common">Desulfobacterium autotrophicum</name>
    <dbReference type="NCBI Taxonomy" id="177437"/>
    <lineage>
        <taxon>Bacteria</taxon>
        <taxon>Pseudomonadati</taxon>
        <taxon>Thermodesulfobacteriota</taxon>
        <taxon>Desulfobacteria</taxon>
        <taxon>Desulfobacterales</taxon>
        <taxon>Desulfobacteraceae</taxon>
        <taxon>Desulforapulum</taxon>
    </lineage>
</organism>
<dbReference type="KEGG" id="dat:HRM2_45160"/>
<proteinExistence type="predicted"/>
<sequence length="73" mass="8256">MRHLLLILTLTLAICWPAPGNTAEKPSEYKIKAAYLYNFAKFIRWTDSAFTDDKAPLVIVIFGKKPFNGNLTP</sequence>
<dbReference type="Pfam" id="PF13689">
    <property type="entry name" value="DUF4154"/>
    <property type="match status" value="1"/>
</dbReference>
<dbReference type="InterPro" id="IPR025293">
    <property type="entry name" value="YfiR/HmsC-like"/>
</dbReference>
<dbReference type="AlphaFoldDB" id="C0QF71"/>
<dbReference type="Proteomes" id="UP000000442">
    <property type="component" value="Chromosome"/>
</dbReference>
<dbReference type="STRING" id="177437.HRM2_45160"/>
<feature type="chain" id="PRO_5002902336" description="YfiR family protein" evidence="1">
    <location>
        <begin position="23"/>
        <end position="73"/>
    </location>
</feature>
<dbReference type="HOGENOM" id="CLU_2698570_0_0_7"/>
<protein>
    <recommendedName>
        <fullName evidence="4">YfiR family protein</fullName>
    </recommendedName>
</protein>
<evidence type="ECO:0000256" key="1">
    <source>
        <dbReference type="SAM" id="SignalP"/>
    </source>
</evidence>
<feature type="signal peptide" evidence="1">
    <location>
        <begin position="1"/>
        <end position="22"/>
    </location>
</feature>
<keyword evidence="1" id="KW-0732">Signal</keyword>
<evidence type="ECO:0000313" key="3">
    <source>
        <dbReference type="Proteomes" id="UP000000442"/>
    </source>
</evidence>
<accession>C0QF71</accession>
<gene>
    <name evidence="2" type="ordered locus">HRM2_45160</name>
</gene>
<reference evidence="2 3" key="1">
    <citation type="journal article" date="2009" name="Environ. Microbiol.">
        <title>Genome sequence of Desulfobacterium autotrophicum HRM2, a marine sulfate reducer oxidizing organic carbon completely to carbon dioxide.</title>
        <authorList>
            <person name="Strittmatter A.W."/>
            <person name="Liesegang H."/>
            <person name="Rabus R."/>
            <person name="Decker I."/>
            <person name="Amann J."/>
            <person name="Andres S."/>
            <person name="Henne A."/>
            <person name="Fricke W.F."/>
            <person name="Martinez-Arias R."/>
            <person name="Bartels D."/>
            <person name="Goesmann A."/>
            <person name="Krause L."/>
            <person name="Puehler A."/>
            <person name="Klenk H.P."/>
            <person name="Richter M."/>
            <person name="Schuler M."/>
            <person name="Gloeckner F.O."/>
            <person name="Meyerdierks A."/>
            <person name="Gottschalk G."/>
            <person name="Amann R."/>
        </authorList>
    </citation>
    <scope>NUCLEOTIDE SEQUENCE [LARGE SCALE GENOMIC DNA]</scope>
    <source>
        <strain evidence="3">ATCC 43914 / DSM 3382 / HRM2</strain>
    </source>
</reference>
<evidence type="ECO:0008006" key="4">
    <source>
        <dbReference type="Google" id="ProtNLM"/>
    </source>
</evidence>